<gene>
    <name evidence="2" type="ORF">PX52LOC_06318</name>
</gene>
<dbReference type="Proteomes" id="UP000324974">
    <property type="component" value="Chromosome"/>
</dbReference>
<reference evidence="3" key="1">
    <citation type="submission" date="2019-08" db="EMBL/GenBank/DDBJ databases">
        <title>Limnoglobus roseus gen. nov., sp. nov., a novel freshwater planctomycete with a giant genome from the family Gemmataceae.</title>
        <authorList>
            <person name="Kulichevskaya I.S."/>
            <person name="Naumoff D.G."/>
            <person name="Miroshnikov K."/>
            <person name="Ivanova A."/>
            <person name="Philippov D.A."/>
            <person name="Hakobyan A."/>
            <person name="Rijpstra I.C."/>
            <person name="Sinninghe Damste J.S."/>
            <person name="Liesack W."/>
            <person name="Dedysh S.N."/>
        </authorList>
    </citation>
    <scope>NUCLEOTIDE SEQUENCE [LARGE SCALE GENOMIC DNA]</scope>
    <source>
        <strain evidence="3">PX52</strain>
    </source>
</reference>
<feature type="compositionally biased region" description="Basic and acidic residues" evidence="1">
    <location>
        <begin position="10"/>
        <end position="27"/>
    </location>
</feature>
<organism evidence="2 3">
    <name type="scientific">Limnoglobus roseus</name>
    <dbReference type="NCBI Taxonomy" id="2598579"/>
    <lineage>
        <taxon>Bacteria</taxon>
        <taxon>Pseudomonadati</taxon>
        <taxon>Planctomycetota</taxon>
        <taxon>Planctomycetia</taxon>
        <taxon>Gemmatales</taxon>
        <taxon>Gemmataceae</taxon>
        <taxon>Limnoglobus</taxon>
    </lineage>
</organism>
<dbReference type="AlphaFoldDB" id="A0A5C1AMQ0"/>
<feature type="region of interest" description="Disordered" evidence="1">
    <location>
        <begin position="1"/>
        <end position="48"/>
    </location>
</feature>
<name>A0A5C1AMQ0_9BACT</name>
<dbReference type="KEGG" id="lrs:PX52LOC_06318"/>
<dbReference type="EMBL" id="CP042425">
    <property type="protein sequence ID" value="QEL19256.1"/>
    <property type="molecule type" value="Genomic_DNA"/>
</dbReference>
<evidence type="ECO:0000256" key="1">
    <source>
        <dbReference type="SAM" id="MobiDB-lite"/>
    </source>
</evidence>
<accession>A0A5C1AMQ0</accession>
<proteinExistence type="predicted"/>
<evidence type="ECO:0000313" key="2">
    <source>
        <dbReference type="EMBL" id="QEL19256.1"/>
    </source>
</evidence>
<protein>
    <submittedName>
        <fullName evidence="2">Uncharacterized protein</fullName>
    </submittedName>
</protein>
<keyword evidence="3" id="KW-1185">Reference proteome</keyword>
<sequence>MPLKPSEMVDVGKRLEALEKPKAEERKGKRTNLEPAGKFPAGSSDGEVRDKVGAALGVSGKTYEKAKLVVEQGVQSLVKAVDAGDVSVSAAAAAAKLPPAQQERTPLATGMNKHLFRLCG</sequence>
<evidence type="ECO:0000313" key="3">
    <source>
        <dbReference type="Proteomes" id="UP000324974"/>
    </source>
</evidence>